<feature type="binding site" evidence="4">
    <location>
        <position position="197"/>
    </location>
    <ligand>
        <name>a divalent metal cation</name>
        <dbReference type="ChEBI" id="CHEBI:60240"/>
        <label>1</label>
    </ligand>
</feature>
<evidence type="ECO:0000256" key="2">
    <source>
        <dbReference type="ARBA" id="ARBA00022723"/>
    </source>
</evidence>
<dbReference type="InterPro" id="IPR001130">
    <property type="entry name" value="TatD-like"/>
</dbReference>
<dbReference type="AlphaFoldDB" id="A0A3A6QNA5"/>
<dbReference type="FunFam" id="3.20.20.140:FF:000005">
    <property type="entry name" value="TatD family hydrolase"/>
    <property type="match status" value="1"/>
</dbReference>
<dbReference type="GO" id="GO:0016788">
    <property type="term" value="F:hydrolase activity, acting on ester bonds"/>
    <property type="evidence" value="ECO:0007669"/>
    <property type="project" value="InterPro"/>
</dbReference>
<dbReference type="OrthoDB" id="9810005at2"/>
<dbReference type="Pfam" id="PF01026">
    <property type="entry name" value="TatD_DNase"/>
    <property type="match status" value="1"/>
</dbReference>
<feature type="binding site" evidence="4">
    <location>
        <position position="87"/>
    </location>
    <ligand>
        <name>a divalent metal cation</name>
        <dbReference type="ChEBI" id="CHEBI:60240"/>
        <label>1</label>
    </ligand>
</feature>
<keyword evidence="3" id="KW-0378">Hydrolase</keyword>
<keyword evidence="6" id="KW-1185">Reference proteome</keyword>
<keyword evidence="2 4" id="KW-0479">Metal-binding</keyword>
<dbReference type="Proteomes" id="UP000273252">
    <property type="component" value="Unassembled WGS sequence"/>
</dbReference>
<feature type="binding site" evidence="4">
    <location>
        <position position="147"/>
    </location>
    <ligand>
        <name>a divalent metal cation</name>
        <dbReference type="ChEBI" id="CHEBI:60240"/>
        <label>2</label>
    </ligand>
</feature>
<gene>
    <name evidence="5" type="ORF">DZ860_04440</name>
</gene>
<evidence type="ECO:0000313" key="5">
    <source>
        <dbReference type="EMBL" id="RJX74380.1"/>
    </source>
</evidence>
<name>A0A3A6QNA5_9VIBR</name>
<dbReference type="PANTHER" id="PTHR46124:SF3">
    <property type="entry name" value="HYDROLASE"/>
    <property type="match status" value="1"/>
</dbReference>
<evidence type="ECO:0000256" key="3">
    <source>
        <dbReference type="ARBA" id="ARBA00022801"/>
    </source>
</evidence>
<dbReference type="PROSITE" id="PS01091">
    <property type="entry name" value="TATD_3"/>
    <property type="match status" value="1"/>
</dbReference>
<dbReference type="InterPro" id="IPR018228">
    <property type="entry name" value="DNase_TatD-rel_CS"/>
</dbReference>
<evidence type="ECO:0000256" key="1">
    <source>
        <dbReference type="ARBA" id="ARBA00009275"/>
    </source>
</evidence>
<dbReference type="EMBL" id="QVMU01000002">
    <property type="protein sequence ID" value="RJX74380.1"/>
    <property type="molecule type" value="Genomic_DNA"/>
</dbReference>
<evidence type="ECO:0000256" key="4">
    <source>
        <dbReference type="PIRSR" id="PIRSR005902-1"/>
    </source>
</evidence>
<sequence length="248" mass="27688">MAQRGVGINTAIKSAMDVGIEQFVVPGVSPENWPVVAQLAKQFPPVHCTFGIHPLFIDSHSIDALPELEVRIEDSLLHSHGCIAIGECGLDFYQGRENEKLQFMVLEAQLKMAQRFELPVLLHVRKAHNELIQILKRHPLPKGGVLHGFSGSYEQGMEFIKCGLWLGIGGTITYPRANKTRMAVSRLPLERLLLETDAPDMPLNGYQGTVNEPKFLNEVLSTLITLRSETEQTIAQKLRNNTYNALQI</sequence>
<protein>
    <submittedName>
        <fullName evidence="5">TatD family deoxyribonuclease</fullName>
    </submittedName>
</protein>
<dbReference type="GO" id="GO:0005829">
    <property type="term" value="C:cytosol"/>
    <property type="evidence" value="ECO:0007669"/>
    <property type="project" value="TreeGrafter"/>
</dbReference>
<feature type="binding site" evidence="4">
    <location>
        <position position="123"/>
    </location>
    <ligand>
        <name>a divalent metal cation</name>
        <dbReference type="ChEBI" id="CHEBI:60240"/>
        <label>2</label>
    </ligand>
</feature>
<dbReference type="CDD" id="cd01310">
    <property type="entry name" value="TatD_DNAse"/>
    <property type="match status" value="1"/>
</dbReference>
<dbReference type="Gene3D" id="3.20.20.140">
    <property type="entry name" value="Metal-dependent hydrolases"/>
    <property type="match status" value="1"/>
</dbReference>
<proteinExistence type="inferred from homology"/>
<accession>A0A3A6QNA5</accession>
<dbReference type="InterPro" id="IPR032466">
    <property type="entry name" value="Metal_Hydrolase"/>
</dbReference>
<dbReference type="PIRSF" id="PIRSF005902">
    <property type="entry name" value="DNase_TatD"/>
    <property type="match status" value="1"/>
</dbReference>
<dbReference type="PANTHER" id="PTHR46124">
    <property type="entry name" value="D-AMINOACYL-TRNA DEACYLASE"/>
    <property type="match status" value="1"/>
</dbReference>
<dbReference type="SUPFAM" id="SSF51556">
    <property type="entry name" value="Metallo-dependent hydrolases"/>
    <property type="match status" value="1"/>
</dbReference>
<evidence type="ECO:0000313" key="6">
    <source>
        <dbReference type="Proteomes" id="UP000273252"/>
    </source>
</evidence>
<comment type="similarity">
    <text evidence="1">Belongs to the metallo-dependent hydrolases superfamily. TatD-type hydrolase family.</text>
</comment>
<dbReference type="GO" id="GO:0046872">
    <property type="term" value="F:metal ion binding"/>
    <property type="evidence" value="ECO:0007669"/>
    <property type="project" value="UniProtKB-KW"/>
</dbReference>
<comment type="caution">
    <text evidence="5">The sequence shown here is derived from an EMBL/GenBank/DDBJ whole genome shotgun (WGS) entry which is preliminary data.</text>
</comment>
<organism evidence="5 6">
    <name type="scientific">Vibrio sinensis</name>
    <dbReference type="NCBI Taxonomy" id="2302434"/>
    <lineage>
        <taxon>Bacteria</taxon>
        <taxon>Pseudomonadati</taxon>
        <taxon>Pseudomonadota</taxon>
        <taxon>Gammaproteobacteria</taxon>
        <taxon>Vibrionales</taxon>
        <taxon>Vibrionaceae</taxon>
        <taxon>Vibrio</taxon>
    </lineage>
</organism>
<reference evidence="5 6" key="1">
    <citation type="submission" date="2018-08" db="EMBL/GenBank/DDBJ databases">
        <title>Vibrio isolated from the Eastern China Marginal Seas.</title>
        <authorList>
            <person name="Li Y."/>
        </authorList>
    </citation>
    <scope>NUCLEOTIDE SEQUENCE [LARGE SCALE GENOMIC DNA]</scope>
    <source>
        <strain evidence="5 6">BEI233</strain>
    </source>
</reference>